<protein>
    <submittedName>
        <fullName evidence="5">Tetratricopeptide repeat protein</fullName>
    </submittedName>
</protein>
<reference evidence="5" key="1">
    <citation type="journal article" date="2020" name="mSystems">
        <title>Genome- and Community-Level Interaction Insights into Carbon Utilization and Element Cycling Functions of Hydrothermarchaeota in Hydrothermal Sediment.</title>
        <authorList>
            <person name="Zhou Z."/>
            <person name="Liu Y."/>
            <person name="Xu W."/>
            <person name="Pan J."/>
            <person name="Luo Z.H."/>
            <person name="Li M."/>
        </authorList>
    </citation>
    <scope>NUCLEOTIDE SEQUENCE [LARGE SCALE GENOMIC DNA]</scope>
    <source>
        <strain evidence="5">SpSt-69</strain>
    </source>
</reference>
<name>A0A7V4E574_UNCW3</name>
<dbReference type="PANTHER" id="PTHR16305:SF28">
    <property type="entry name" value="GUANYLATE CYCLASE DOMAIN-CONTAINING PROTEIN"/>
    <property type="match status" value="1"/>
</dbReference>
<keyword evidence="3" id="KW-0802">TPR repeat</keyword>
<organism evidence="5">
    <name type="scientific">candidate division WOR-3 bacterium</name>
    <dbReference type="NCBI Taxonomy" id="2052148"/>
    <lineage>
        <taxon>Bacteria</taxon>
        <taxon>Bacteria division WOR-3</taxon>
    </lineage>
</organism>
<dbReference type="InterPro" id="IPR011990">
    <property type="entry name" value="TPR-like_helical_dom_sf"/>
</dbReference>
<comment type="caution">
    <text evidence="5">The sequence shown here is derived from an EMBL/GenBank/DDBJ whole genome shotgun (WGS) entry which is preliminary data.</text>
</comment>
<dbReference type="PROSITE" id="PS50005">
    <property type="entry name" value="TPR"/>
    <property type="match status" value="1"/>
</dbReference>
<proteinExistence type="predicted"/>
<dbReference type="SUPFAM" id="SSF52540">
    <property type="entry name" value="P-loop containing nucleoside triphosphate hydrolases"/>
    <property type="match status" value="1"/>
</dbReference>
<dbReference type="GO" id="GO:0035556">
    <property type="term" value="P:intracellular signal transduction"/>
    <property type="evidence" value="ECO:0007669"/>
    <property type="project" value="InterPro"/>
</dbReference>
<keyword evidence="1" id="KW-0547">Nucleotide-binding</keyword>
<sequence>MDIGSLSSFKPERRIVAVLFGDIKGFTTLSEFLDPEDLQELIDSIFGKFKEIIEKNGGYLDKFIGDAVMAVFGAPISHGDDARRAIITAISMQNFLEEVNAQRGTDIKMRIGINVGEALWSSIAGEKPTVLGDTVNVAQRIQDIAEPGKIYVTDSVVNLTFQNFYFKDVGNVRVKGREEPVRVFEVVDEKPGESEFSIRGRFKTPFVGREEEIRKLEKWLLEKLVKPGIHFAEITGEAGIGKTRLCSEFKGKILITLPEVKVSFFKCDPIKQLPLYAFRKILEDLLSALMPHAPKTKENLSQFLQKNYALSKIDADILGTKIFNFLNREMQFSDELMKEFLSSMLGLFELLVKDIGKFVVFLDDCQFIDSESKYFLNELSKKVSLGSGVVLCISREPLGYFPVDFTIELKGLGEDFVKKVCRTVLQVDVNSISEDFIVRMLEKTKGNPYFVEELIYFLRDKGLLEFNPLRIRAEEYEIPETVTGLLVSSVDSLPEPLREILKAASVIGKHFWRGVLESISGKTVGDELNELEREGFIISQEISFIRGDFEYIFKNELLREAVYSLMTKKEREKLHRLVAQQLEKIEDKDEHMLYMIAYHYEKAGDLMDATRYYEEAGDIAFSKGFYSYALNCYRNLKETPENVYKIAQCLEALGDFENALNLLNSNIGKLDDASLLKLRYEILLSGIYEKLSKFEEAFKYLEEAVNSTNPEISSYSNYKKAWVYWRIGDHENARRYVNISIEIIERYGLSTWDALKTLGADFNLLGNIEQVNDNYEKAISYYERAKSIFEEIGELTARAKILINLSQLYLNLWKLDVAESYLQEALSVIKNSGSRFLLAVVMHNLGRVYFNKRDLEKAKNYYEEARKIFLDLKLPGYVAESSINLANIYLELFDFEKGKKLLDEVVLSYPDLQPSRIGIIFFLSGVLNYRLGKFKEAKESFIKSEEIFAKLNDNKKLFQVRVYRAVLECLLGDCDSAVIFLKEAKELEGSFELGLRKTEAFLNGAIVEYICRGKINYLDFETLSSLRSFVEKGSDEMRISWLAVYSILGGKVEDEYRSLIHEEPLKLLIDFSVFPKIKDQKSRGYLFGMLKERGSHLLLEFLKKLN</sequence>
<dbReference type="PANTHER" id="PTHR16305">
    <property type="entry name" value="TESTICULAR SOLUBLE ADENYLYL CYCLASE"/>
    <property type="match status" value="1"/>
</dbReference>
<dbReference type="InterPro" id="IPR019734">
    <property type="entry name" value="TPR_rpt"/>
</dbReference>
<dbReference type="Pfam" id="PF00211">
    <property type="entry name" value="Guanylate_cyc"/>
    <property type="match status" value="1"/>
</dbReference>
<dbReference type="InterPro" id="IPR029787">
    <property type="entry name" value="Nucleotide_cyclase"/>
</dbReference>
<dbReference type="CDD" id="cd07302">
    <property type="entry name" value="CHD"/>
    <property type="match status" value="1"/>
</dbReference>
<evidence type="ECO:0000313" key="5">
    <source>
        <dbReference type="EMBL" id="HGL17471.1"/>
    </source>
</evidence>
<evidence type="ECO:0000259" key="4">
    <source>
        <dbReference type="PROSITE" id="PS50125"/>
    </source>
</evidence>
<dbReference type="GO" id="GO:0009190">
    <property type="term" value="P:cyclic nucleotide biosynthetic process"/>
    <property type="evidence" value="ECO:0007669"/>
    <property type="project" value="InterPro"/>
</dbReference>
<dbReference type="Gene3D" id="3.40.50.300">
    <property type="entry name" value="P-loop containing nucleotide triphosphate hydrolases"/>
    <property type="match status" value="1"/>
</dbReference>
<dbReference type="SUPFAM" id="SSF55073">
    <property type="entry name" value="Nucleotide cyclase"/>
    <property type="match status" value="1"/>
</dbReference>
<dbReference type="GO" id="GO:0005737">
    <property type="term" value="C:cytoplasm"/>
    <property type="evidence" value="ECO:0007669"/>
    <property type="project" value="TreeGrafter"/>
</dbReference>
<dbReference type="InterPro" id="IPR001054">
    <property type="entry name" value="A/G_cyclase"/>
</dbReference>
<dbReference type="Pfam" id="PF13181">
    <property type="entry name" value="TPR_8"/>
    <property type="match status" value="1"/>
</dbReference>
<dbReference type="Pfam" id="PF13424">
    <property type="entry name" value="TPR_12"/>
    <property type="match status" value="1"/>
</dbReference>
<dbReference type="GO" id="GO:0004016">
    <property type="term" value="F:adenylate cyclase activity"/>
    <property type="evidence" value="ECO:0007669"/>
    <property type="project" value="UniProtKB-ARBA"/>
</dbReference>
<dbReference type="InterPro" id="IPR041664">
    <property type="entry name" value="AAA_16"/>
</dbReference>
<dbReference type="Pfam" id="PF13191">
    <property type="entry name" value="AAA_16"/>
    <property type="match status" value="1"/>
</dbReference>
<evidence type="ECO:0000256" key="1">
    <source>
        <dbReference type="ARBA" id="ARBA00022741"/>
    </source>
</evidence>
<evidence type="ECO:0000256" key="2">
    <source>
        <dbReference type="ARBA" id="ARBA00022840"/>
    </source>
</evidence>
<dbReference type="Gene3D" id="1.25.40.10">
    <property type="entry name" value="Tetratricopeptide repeat domain"/>
    <property type="match status" value="3"/>
</dbReference>
<dbReference type="AlphaFoldDB" id="A0A7V4E574"/>
<feature type="repeat" description="TPR" evidence="3">
    <location>
        <begin position="839"/>
        <end position="872"/>
    </location>
</feature>
<dbReference type="SUPFAM" id="SSF48452">
    <property type="entry name" value="TPR-like"/>
    <property type="match status" value="3"/>
</dbReference>
<accession>A0A7V4E574</accession>
<keyword evidence="2" id="KW-0067">ATP-binding</keyword>
<dbReference type="EMBL" id="DTDJ01000027">
    <property type="protein sequence ID" value="HGL17471.1"/>
    <property type="molecule type" value="Genomic_DNA"/>
</dbReference>
<dbReference type="InterPro" id="IPR027417">
    <property type="entry name" value="P-loop_NTPase"/>
</dbReference>
<feature type="domain" description="Guanylate cyclase" evidence="4">
    <location>
        <begin position="17"/>
        <end position="142"/>
    </location>
</feature>
<dbReference type="GO" id="GO:0005524">
    <property type="term" value="F:ATP binding"/>
    <property type="evidence" value="ECO:0007669"/>
    <property type="project" value="UniProtKB-KW"/>
</dbReference>
<dbReference type="PROSITE" id="PS50125">
    <property type="entry name" value="GUANYLATE_CYCLASE_2"/>
    <property type="match status" value="1"/>
</dbReference>
<dbReference type="SMART" id="SM00028">
    <property type="entry name" value="TPR"/>
    <property type="match status" value="7"/>
</dbReference>
<dbReference type="Gene3D" id="3.30.70.1230">
    <property type="entry name" value="Nucleotide cyclase"/>
    <property type="match status" value="1"/>
</dbReference>
<evidence type="ECO:0000256" key="3">
    <source>
        <dbReference type="PROSITE-ProRule" id="PRU00339"/>
    </source>
</evidence>
<dbReference type="SMART" id="SM00044">
    <property type="entry name" value="CYCc"/>
    <property type="match status" value="1"/>
</dbReference>
<gene>
    <name evidence="5" type="ORF">ENU66_03970</name>
</gene>